<feature type="domain" description="Trichohyalin-plectin-homology" evidence="3">
    <location>
        <begin position="124"/>
        <end position="458"/>
    </location>
</feature>
<dbReference type="InterPro" id="IPR043597">
    <property type="entry name" value="TPH_dom"/>
</dbReference>
<evidence type="ECO:0000256" key="1">
    <source>
        <dbReference type="ARBA" id="ARBA00023054"/>
    </source>
</evidence>
<evidence type="ECO:0000313" key="4">
    <source>
        <dbReference type="EMBL" id="KAL5109691.1"/>
    </source>
</evidence>
<sequence length="517" mass="61760">MNCFDKEQSRCTLNPKCSNKLVKVFTKDEWVQLNNRIHAREIGAADLKSVVEARENTKNKSFEIHKDWTNTILGARKKKLHEREERLKKEEEERVAIDLDWAKEQAKERLRRLCIARNAQLYDTSRLKKFHAALRLGDAVKENDLQLRLKELKREAESKKREMEYRTMIEDIKEAEEKERRKMEQKKTAERLVYEFQRSQIEERHQQDEKEKMILKEEGEKIRSLAREAEKMKLQMREEQLKEQKMTTNDLLEEIENRKKMKLAERIRDEEEDEKNLIYAVAKRQMCQTQMEREEAAAAERSSRQQEMAQNLSNLILQRQAAREISMEGALRQDEERWRQRIEAEARKREEVKECLRRQREDALKAKEKQIARQVAEGKAELQHNIELDEAAHREDEERRAKRLQEGRELAQLYLKEMQRHEETRRKEREADNWLERFNARSKAEEDLFQQYAKRVIGICEETGIPTFAMKKAAHPSMAMDELTLRVVKDIGLSEEGMEEKCILLPDLLPHQENLSL</sequence>
<feature type="coiled-coil region" evidence="2">
    <location>
        <begin position="142"/>
        <end position="272"/>
    </location>
</feature>
<reference evidence="4 5" key="1">
    <citation type="journal article" date="2022" name="Front. Cell. Infect. Microbiol.">
        <title>The Genomes of Two Strains of Taenia crassiceps the Animal Model for the Study of Human Cysticercosis.</title>
        <authorList>
            <person name="Bobes R.J."/>
            <person name="Estrada K."/>
            <person name="Rios-Valencia D.G."/>
            <person name="Calderon-Gallegos A."/>
            <person name="de la Torre P."/>
            <person name="Carrero J.C."/>
            <person name="Sanchez-Flores A."/>
            <person name="Laclette J.P."/>
        </authorList>
    </citation>
    <scope>NUCLEOTIDE SEQUENCE [LARGE SCALE GENOMIC DNA]</scope>
    <source>
        <strain evidence="4">WFUcys</strain>
    </source>
</reference>
<evidence type="ECO:0000313" key="5">
    <source>
        <dbReference type="Proteomes" id="UP001651158"/>
    </source>
</evidence>
<name>A0ABR4QJF3_9CEST</name>
<dbReference type="InterPro" id="IPR039986">
    <property type="entry name" value="CFAP210"/>
</dbReference>
<gene>
    <name evidence="4" type="ORF">TcWFU_000443</name>
</gene>
<protein>
    <recommendedName>
        <fullName evidence="3">Trichohyalin-plectin-homology domain-containing protein</fullName>
    </recommendedName>
</protein>
<dbReference type="Pfam" id="PF13868">
    <property type="entry name" value="TPH"/>
    <property type="match status" value="1"/>
</dbReference>
<keyword evidence="1 2" id="KW-0175">Coiled coil</keyword>
<dbReference type="Proteomes" id="UP001651158">
    <property type="component" value="Unassembled WGS sequence"/>
</dbReference>
<accession>A0ABR4QJF3</accession>
<proteinExistence type="predicted"/>
<organism evidence="4 5">
    <name type="scientific">Taenia crassiceps</name>
    <dbReference type="NCBI Taxonomy" id="6207"/>
    <lineage>
        <taxon>Eukaryota</taxon>
        <taxon>Metazoa</taxon>
        <taxon>Spiralia</taxon>
        <taxon>Lophotrochozoa</taxon>
        <taxon>Platyhelminthes</taxon>
        <taxon>Cestoda</taxon>
        <taxon>Eucestoda</taxon>
        <taxon>Cyclophyllidea</taxon>
        <taxon>Taeniidae</taxon>
        <taxon>Taenia</taxon>
    </lineage>
</organism>
<dbReference type="PANTHER" id="PTHR28663:SF1">
    <property type="entry name" value="CILIA- AND FLAGELLA- ASSOCIATED PROTEIN 210"/>
    <property type="match status" value="1"/>
</dbReference>
<feature type="coiled-coil region" evidence="2">
    <location>
        <begin position="339"/>
        <end position="373"/>
    </location>
</feature>
<evidence type="ECO:0000256" key="2">
    <source>
        <dbReference type="SAM" id="Coils"/>
    </source>
</evidence>
<evidence type="ECO:0000259" key="3">
    <source>
        <dbReference type="Pfam" id="PF13868"/>
    </source>
</evidence>
<dbReference type="EMBL" id="JAKROA010000002">
    <property type="protein sequence ID" value="KAL5109691.1"/>
    <property type="molecule type" value="Genomic_DNA"/>
</dbReference>
<comment type="caution">
    <text evidence="4">The sequence shown here is derived from an EMBL/GenBank/DDBJ whole genome shotgun (WGS) entry which is preliminary data.</text>
</comment>
<keyword evidence="5" id="KW-1185">Reference proteome</keyword>
<dbReference type="PANTHER" id="PTHR28663">
    <property type="entry name" value="COILED-COIL DOMAIN-CONTAINING PROTEIN 173"/>
    <property type="match status" value="1"/>
</dbReference>